<organism evidence="1 2">
    <name type="scientific">Elysia marginata</name>
    <dbReference type="NCBI Taxonomy" id="1093978"/>
    <lineage>
        <taxon>Eukaryota</taxon>
        <taxon>Metazoa</taxon>
        <taxon>Spiralia</taxon>
        <taxon>Lophotrochozoa</taxon>
        <taxon>Mollusca</taxon>
        <taxon>Gastropoda</taxon>
        <taxon>Heterobranchia</taxon>
        <taxon>Euthyneura</taxon>
        <taxon>Panpulmonata</taxon>
        <taxon>Sacoglossa</taxon>
        <taxon>Placobranchoidea</taxon>
        <taxon>Plakobranchidae</taxon>
        <taxon>Elysia</taxon>
    </lineage>
</organism>
<dbReference type="AlphaFoldDB" id="A0AAV4JWF6"/>
<reference evidence="1 2" key="1">
    <citation type="journal article" date="2021" name="Elife">
        <title>Chloroplast acquisition without the gene transfer in kleptoplastic sea slugs, Plakobranchus ocellatus.</title>
        <authorList>
            <person name="Maeda T."/>
            <person name="Takahashi S."/>
            <person name="Yoshida T."/>
            <person name="Shimamura S."/>
            <person name="Takaki Y."/>
            <person name="Nagai Y."/>
            <person name="Toyoda A."/>
            <person name="Suzuki Y."/>
            <person name="Arimoto A."/>
            <person name="Ishii H."/>
            <person name="Satoh N."/>
            <person name="Nishiyama T."/>
            <person name="Hasebe M."/>
            <person name="Maruyama T."/>
            <person name="Minagawa J."/>
            <person name="Obokata J."/>
            <person name="Shigenobu S."/>
        </authorList>
    </citation>
    <scope>NUCLEOTIDE SEQUENCE [LARGE SCALE GENOMIC DNA]</scope>
</reference>
<dbReference type="Proteomes" id="UP000762676">
    <property type="component" value="Unassembled WGS sequence"/>
</dbReference>
<accession>A0AAV4JWF6</accession>
<proteinExistence type="predicted"/>
<dbReference type="EMBL" id="BMAT01003489">
    <property type="protein sequence ID" value="GFS26605.1"/>
    <property type="molecule type" value="Genomic_DNA"/>
</dbReference>
<name>A0AAV4JWF6_9GAST</name>
<protein>
    <submittedName>
        <fullName evidence="1">Uncharacterized protein</fullName>
    </submittedName>
</protein>
<evidence type="ECO:0000313" key="1">
    <source>
        <dbReference type="EMBL" id="GFS26605.1"/>
    </source>
</evidence>
<comment type="caution">
    <text evidence="1">The sequence shown here is derived from an EMBL/GenBank/DDBJ whole genome shotgun (WGS) entry which is preliminary data.</text>
</comment>
<gene>
    <name evidence="1" type="ORF">ElyMa_001724000</name>
</gene>
<sequence>MRSTLRHISDESINRILQGDRITIILQLTEKQREQEKSEIERKISQSSRPVAWTQVTIESIAAMAREIGNSRTCLGESAWSDAVTGLTRSWEILV</sequence>
<keyword evidence="2" id="KW-1185">Reference proteome</keyword>
<evidence type="ECO:0000313" key="2">
    <source>
        <dbReference type="Proteomes" id="UP000762676"/>
    </source>
</evidence>